<dbReference type="GeneID" id="87930993"/>
<feature type="region of interest" description="Disordered" evidence="1">
    <location>
        <begin position="1"/>
        <end position="227"/>
    </location>
</feature>
<feature type="region of interest" description="Disordered" evidence="1">
    <location>
        <begin position="306"/>
        <end position="335"/>
    </location>
</feature>
<evidence type="ECO:0000313" key="4">
    <source>
        <dbReference type="Proteomes" id="UP001326199"/>
    </source>
</evidence>
<feature type="compositionally biased region" description="Gly residues" evidence="1">
    <location>
        <begin position="37"/>
        <end position="93"/>
    </location>
</feature>
<evidence type="ECO:0008006" key="5">
    <source>
        <dbReference type="Google" id="ProtNLM"/>
    </source>
</evidence>
<feature type="region of interest" description="Disordered" evidence="1">
    <location>
        <begin position="364"/>
        <end position="383"/>
    </location>
</feature>
<dbReference type="Proteomes" id="UP001326199">
    <property type="component" value="Unassembled WGS sequence"/>
</dbReference>
<dbReference type="RefSeq" id="XP_062766596.1">
    <property type="nucleotide sequence ID" value="XM_062910650.1"/>
</dbReference>
<feature type="compositionally biased region" description="Polar residues" evidence="1">
    <location>
        <begin position="159"/>
        <end position="168"/>
    </location>
</feature>
<feature type="transmembrane region" description="Helical" evidence="2">
    <location>
        <begin position="232"/>
        <end position="254"/>
    </location>
</feature>
<organism evidence="3 4">
    <name type="scientific">Podospora pseudopauciseta</name>
    <dbReference type="NCBI Taxonomy" id="2093780"/>
    <lineage>
        <taxon>Eukaryota</taxon>
        <taxon>Fungi</taxon>
        <taxon>Dikarya</taxon>
        <taxon>Ascomycota</taxon>
        <taxon>Pezizomycotina</taxon>
        <taxon>Sordariomycetes</taxon>
        <taxon>Sordariomycetidae</taxon>
        <taxon>Sordariales</taxon>
        <taxon>Podosporaceae</taxon>
        <taxon>Podospora</taxon>
    </lineage>
</organism>
<name>A0ABR0HF30_9PEZI</name>
<proteinExistence type="predicted"/>
<keyword evidence="2" id="KW-0472">Membrane</keyword>
<evidence type="ECO:0000256" key="2">
    <source>
        <dbReference type="SAM" id="Phobius"/>
    </source>
</evidence>
<evidence type="ECO:0000256" key="1">
    <source>
        <dbReference type="SAM" id="MobiDB-lite"/>
    </source>
</evidence>
<feature type="compositionally biased region" description="Low complexity" evidence="1">
    <location>
        <begin position="209"/>
        <end position="219"/>
    </location>
</feature>
<dbReference type="EMBL" id="JAFFHB010000004">
    <property type="protein sequence ID" value="KAK4666630.1"/>
    <property type="molecule type" value="Genomic_DNA"/>
</dbReference>
<sequence length="383" mass="38134">MGNTISIARKGLWGFHEEPRIKRRCVRRNPPPSTGTSTGGGNGSGGGTGSGSGSRTSTGGGGSNGGGSGSGSGSGSSGGSGSDSGSGSGSGRGGDSRSGTSQSGGGSSREHGDEGNTGGKGGTGSETSHDKGSGDNGGNGDDEGGGRHNGLESLGGSGTSPSQASSKKFFQAVAGSTGGANPTDPSNTATPTDEYGSPLPNPTSLPRGSDSSDSSDSSDATVVGGGRPSTGVIIAIIGGVLAGLAVLLVLAWLGHRAWKRREEKRLMTTEKSAIPPLFSSESFPAPPPLPTPGTAVHNTSTLISREKGLTKPPTHPFTSIHEADSSTAVHEMPSRMPETIGNRHELATPDILEIPDFGDIDLDITDHEDDGDDLGIRRPTSLL</sequence>
<protein>
    <recommendedName>
        <fullName evidence="5">Mid2 domain-containing protein</fullName>
    </recommendedName>
</protein>
<gene>
    <name evidence="3" type="ORF">QC763_301940</name>
</gene>
<feature type="compositionally biased region" description="Gly residues" evidence="1">
    <location>
        <begin position="115"/>
        <end position="124"/>
    </location>
</feature>
<comment type="caution">
    <text evidence="3">The sequence shown here is derived from an EMBL/GenBank/DDBJ whole genome shotgun (WGS) entry which is preliminary data.</text>
</comment>
<evidence type="ECO:0000313" key="3">
    <source>
        <dbReference type="EMBL" id="KAK4666630.1"/>
    </source>
</evidence>
<accession>A0ABR0HF30</accession>
<feature type="compositionally biased region" description="Acidic residues" evidence="1">
    <location>
        <begin position="364"/>
        <end position="373"/>
    </location>
</feature>
<keyword evidence="4" id="KW-1185">Reference proteome</keyword>
<keyword evidence="2" id="KW-0812">Transmembrane</keyword>
<keyword evidence="2" id="KW-1133">Transmembrane helix</keyword>
<reference evidence="3 4" key="1">
    <citation type="journal article" date="2023" name="bioRxiv">
        <title>High-quality genome assemblies of four members of thePodospora anserinaspecies complex.</title>
        <authorList>
            <person name="Ament-Velasquez S.L."/>
            <person name="Vogan A.A."/>
            <person name="Wallerman O."/>
            <person name="Hartmann F."/>
            <person name="Gautier V."/>
            <person name="Silar P."/>
            <person name="Giraud T."/>
            <person name="Johannesson H."/>
        </authorList>
    </citation>
    <scope>NUCLEOTIDE SEQUENCE [LARGE SCALE GENOMIC DNA]</scope>
    <source>
        <strain evidence="3 4">CBS 411.78</strain>
    </source>
</reference>
<feature type="compositionally biased region" description="Polar residues" evidence="1">
    <location>
        <begin position="179"/>
        <end position="191"/>
    </location>
</feature>